<dbReference type="Proteomes" id="UP001424741">
    <property type="component" value="Unassembled WGS sequence"/>
</dbReference>
<gene>
    <name evidence="1" type="ORF">Rhal01_02749</name>
</gene>
<organism evidence="1 2">
    <name type="scientific">Rubritalea halochordaticola</name>
    <dbReference type="NCBI Taxonomy" id="714537"/>
    <lineage>
        <taxon>Bacteria</taxon>
        <taxon>Pseudomonadati</taxon>
        <taxon>Verrucomicrobiota</taxon>
        <taxon>Verrucomicrobiia</taxon>
        <taxon>Verrucomicrobiales</taxon>
        <taxon>Rubritaleaceae</taxon>
        <taxon>Rubritalea</taxon>
    </lineage>
</organism>
<evidence type="ECO:0000313" key="1">
    <source>
        <dbReference type="EMBL" id="GAA5496565.1"/>
    </source>
</evidence>
<name>A0ABP9V3I8_9BACT</name>
<dbReference type="RefSeq" id="WP_346189220.1">
    <property type="nucleotide sequence ID" value="NZ_BAABRL010000009.1"/>
</dbReference>
<comment type="caution">
    <text evidence="1">The sequence shown here is derived from an EMBL/GenBank/DDBJ whole genome shotgun (WGS) entry which is preliminary data.</text>
</comment>
<accession>A0ABP9V3I8</accession>
<protein>
    <submittedName>
        <fullName evidence="1">Uncharacterized protein</fullName>
    </submittedName>
</protein>
<evidence type="ECO:0000313" key="2">
    <source>
        <dbReference type="Proteomes" id="UP001424741"/>
    </source>
</evidence>
<keyword evidence="2" id="KW-1185">Reference proteome</keyword>
<reference evidence="1 2" key="1">
    <citation type="submission" date="2024-02" db="EMBL/GenBank/DDBJ databases">
        <title>Rubritalea halochordaticola NBRC 107102.</title>
        <authorList>
            <person name="Ichikawa N."/>
            <person name="Katano-Makiyama Y."/>
            <person name="Hidaka K."/>
        </authorList>
    </citation>
    <scope>NUCLEOTIDE SEQUENCE [LARGE SCALE GENOMIC DNA]</scope>
    <source>
        <strain evidence="1 2">NBRC 107102</strain>
    </source>
</reference>
<proteinExistence type="predicted"/>
<dbReference type="EMBL" id="BAABRL010000009">
    <property type="protein sequence ID" value="GAA5496565.1"/>
    <property type="molecule type" value="Genomic_DNA"/>
</dbReference>
<sequence length="78" mass="8430">MNTILTLLMLCLGATLGLGEEKAFEVLRKYATEHKVSKENIASGLKGAKWNSDKSAVAVAFPRPESSLCLVAYKTEEG</sequence>